<evidence type="ECO:0000313" key="3">
    <source>
        <dbReference type="Proteomes" id="UP000243975"/>
    </source>
</evidence>
<proteinExistence type="predicted"/>
<sequence length="273" mass="31327">MAQYGTLQQGRKEHASSYYVLCTPCTVTFARSSGSVRFTFLTRTNPSILHPASRGAGLFALSAVLPDLSSKDRIGDSNEIGATKFSIVCRKEALAKRRCTKDRILKHYSLQNHILNDDSFTDSVILPTHSDQLRLRRINREQKQKKELERYTERKLDLMPCSIPNIKVNPDFKNKKNLTAIQGLSRKGKVGDGLDEELERWVRCLRVSELVGIDGKCIELYRPHRVAMQFGMDQDMHDDVPEMNDSSEIAWRFYDGQLRMLKCIFHPKFVSQM</sequence>
<evidence type="ECO:0000259" key="1">
    <source>
        <dbReference type="Pfam" id="PF10536"/>
    </source>
</evidence>
<dbReference type="InterPro" id="IPR019557">
    <property type="entry name" value="AminoTfrase-like_pln_mobile"/>
</dbReference>
<dbReference type="STRING" id="59895.A0A103YJM4"/>
<accession>A0A103YJM4</accession>
<protein>
    <submittedName>
        <fullName evidence="2">Aminotransferase-like, plant mobile domain-containing protein</fullName>
    </submittedName>
</protein>
<organism evidence="2 3">
    <name type="scientific">Cynara cardunculus var. scolymus</name>
    <name type="common">Globe artichoke</name>
    <name type="synonym">Cynara scolymus</name>
    <dbReference type="NCBI Taxonomy" id="59895"/>
    <lineage>
        <taxon>Eukaryota</taxon>
        <taxon>Viridiplantae</taxon>
        <taxon>Streptophyta</taxon>
        <taxon>Embryophyta</taxon>
        <taxon>Tracheophyta</taxon>
        <taxon>Spermatophyta</taxon>
        <taxon>Magnoliopsida</taxon>
        <taxon>eudicotyledons</taxon>
        <taxon>Gunneridae</taxon>
        <taxon>Pentapetalae</taxon>
        <taxon>asterids</taxon>
        <taxon>campanulids</taxon>
        <taxon>Asterales</taxon>
        <taxon>Asteraceae</taxon>
        <taxon>Carduoideae</taxon>
        <taxon>Cardueae</taxon>
        <taxon>Carduinae</taxon>
        <taxon>Cynara</taxon>
    </lineage>
</organism>
<name>A0A103YJM4_CYNCS</name>
<keyword evidence="2" id="KW-0808">Transferase</keyword>
<keyword evidence="2" id="KW-0032">Aminotransferase</keyword>
<dbReference type="Proteomes" id="UP000243975">
    <property type="component" value="Unassembled WGS sequence"/>
</dbReference>
<keyword evidence="3" id="KW-1185">Reference proteome</keyword>
<dbReference type="Pfam" id="PF10536">
    <property type="entry name" value="PMD"/>
    <property type="match status" value="1"/>
</dbReference>
<feature type="domain" description="Aminotransferase-like plant mobile" evidence="1">
    <location>
        <begin position="146"/>
        <end position="263"/>
    </location>
</feature>
<evidence type="ECO:0000313" key="2">
    <source>
        <dbReference type="EMBL" id="KVI10361.1"/>
    </source>
</evidence>
<gene>
    <name evidence="2" type="ORF">Ccrd_011234</name>
</gene>
<dbReference type="Gramene" id="KVI10361">
    <property type="protein sequence ID" value="KVI10361"/>
    <property type="gene ID" value="Ccrd_011234"/>
</dbReference>
<dbReference type="GO" id="GO:0008483">
    <property type="term" value="F:transaminase activity"/>
    <property type="evidence" value="ECO:0007669"/>
    <property type="project" value="UniProtKB-KW"/>
</dbReference>
<dbReference type="AlphaFoldDB" id="A0A103YJM4"/>
<dbReference type="EMBL" id="LEKV01001021">
    <property type="protein sequence ID" value="KVI10361.1"/>
    <property type="molecule type" value="Genomic_DNA"/>
</dbReference>
<reference evidence="2 3" key="1">
    <citation type="journal article" date="2016" name="Sci. Rep.">
        <title>The genome sequence of the outbreeding globe artichoke constructed de novo incorporating a phase-aware low-pass sequencing strategy of F1 progeny.</title>
        <authorList>
            <person name="Scaglione D."/>
            <person name="Reyes-Chin-Wo S."/>
            <person name="Acquadro A."/>
            <person name="Froenicke L."/>
            <person name="Portis E."/>
            <person name="Beitel C."/>
            <person name="Tirone M."/>
            <person name="Mauro R."/>
            <person name="Lo Monaco A."/>
            <person name="Mauromicale G."/>
            <person name="Faccioli P."/>
            <person name="Cattivelli L."/>
            <person name="Rieseberg L."/>
            <person name="Michelmore R."/>
            <person name="Lanteri S."/>
        </authorList>
    </citation>
    <scope>NUCLEOTIDE SEQUENCE [LARGE SCALE GENOMIC DNA]</scope>
    <source>
        <strain evidence="2">2C</strain>
    </source>
</reference>
<comment type="caution">
    <text evidence="2">The sequence shown here is derived from an EMBL/GenBank/DDBJ whole genome shotgun (WGS) entry which is preliminary data.</text>
</comment>